<dbReference type="Pfam" id="PF04248">
    <property type="entry name" value="NTP_transf_9"/>
    <property type="match status" value="2"/>
</dbReference>
<evidence type="ECO:0000259" key="1">
    <source>
        <dbReference type="Pfam" id="PF04248"/>
    </source>
</evidence>
<reference evidence="3" key="1">
    <citation type="journal article" date="2012" name="Science">
        <title>The Paleozoic origin of enzymatic lignin decomposition reconstructed from 31 fungal genomes.</title>
        <authorList>
            <person name="Floudas D."/>
            <person name="Binder M."/>
            <person name="Riley R."/>
            <person name="Barry K."/>
            <person name="Blanchette R.A."/>
            <person name="Henrissat B."/>
            <person name="Martinez A.T."/>
            <person name="Otillar R."/>
            <person name="Spatafora J.W."/>
            <person name="Yadav J.S."/>
            <person name="Aerts A."/>
            <person name="Benoit I."/>
            <person name="Boyd A."/>
            <person name="Carlson A."/>
            <person name="Copeland A."/>
            <person name="Coutinho P.M."/>
            <person name="de Vries R.P."/>
            <person name="Ferreira P."/>
            <person name="Findley K."/>
            <person name="Foster B."/>
            <person name="Gaskell J."/>
            <person name="Glotzer D."/>
            <person name="Gorecki P."/>
            <person name="Heitman J."/>
            <person name="Hesse C."/>
            <person name="Hori C."/>
            <person name="Igarashi K."/>
            <person name="Jurgens J.A."/>
            <person name="Kallen N."/>
            <person name="Kersten P."/>
            <person name="Kohler A."/>
            <person name="Kuees U."/>
            <person name="Kumar T.K.A."/>
            <person name="Kuo A."/>
            <person name="LaButti K."/>
            <person name="Larrondo L.F."/>
            <person name="Lindquist E."/>
            <person name="Ling A."/>
            <person name="Lombard V."/>
            <person name="Lucas S."/>
            <person name="Lundell T."/>
            <person name="Martin R."/>
            <person name="McLaughlin D.J."/>
            <person name="Morgenstern I."/>
            <person name="Morin E."/>
            <person name="Murat C."/>
            <person name="Nagy L.G."/>
            <person name="Nolan M."/>
            <person name="Ohm R.A."/>
            <person name="Patyshakuliyeva A."/>
            <person name="Rokas A."/>
            <person name="Ruiz-Duenas F.J."/>
            <person name="Sabat G."/>
            <person name="Salamov A."/>
            <person name="Samejima M."/>
            <person name="Schmutz J."/>
            <person name="Slot J.C."/>
            <person name="St John F."/>
            <person name="Stenlid J."/>
            <person name="Sun H."/>
            <person name="Sun S."/>
            <person name="Syed K."/>
            <person name="Tsang A."/>
            <person name="Wiebenga A."/>
            <person name="Young D."/>
            <person name="Pisabarro A."/>
            <person name="Eastwood D.C."/>
            <person name="Martin F."/>
            <person name="Cullen D."/>
            <person name="Grigoriev I.V."/>
            <person name="Hibbett D.S."/>
        </authorList>
    </citation>
    <scope>NUCLEOTIDE SEQUENCE [LARGE SCALE GENOMIC DNA]</scope>
    <source>
        <strain evidence="3">RWD-64-598 SS2</strain>
    </source>
</reference>
<dbReference type="GeneID" id="19200778"/>
<dbReference type="KEGG" id="cput:CONPUDRAFT_135611"/>
<sequence>MSLAQRLPVALEGHPRIIDTPKRVRVLFHGQYIVDTTKAKLVWEKPFYPTYFFPISELSSDLLHRSADAEHGGVEYDLVVGRHIIPRAVVVYNEGELKGLLKILFGAADAWLEEDERIYVHPKDPYKRVDVLQSSRHVVVKLNGVELANTRRPRLLFETGLRVRTYIPLTDVRVDFLRPSNTVTACPYKGEANYYNVELPNGETSKDIVWYYRVAQLECAQITGFVAFYDEKVEVWVDGEKQ</sequence>
<dbReference type="InterPro" id="IPR007361">
    <property type="entry name" value="DUF427"/>
</dbReference>
<dbReference type="Proteomes" id="UP000053558">
    <property type="component" value="Unassembled WGS sequence"/>
</dbReference>
<dbReference type="PANTHER" id="PTHR34310:SF9">
    <property type="entry name" value="BLR5716 PROTEIN"/>
    <property type="match status" value="1"/>
</dbReference>
<feature type="domain" description="DUF427" evidence="1">
    <location>
        <begin position="138"/>
        <end position="231"/>
    </location>
</feature>
<gene>
    <name evidence="2" type="ORF">CONPUDRAFT_135611</name>
</gene>
<dbReference type="InterPro" id="IPR038694">
    <property type="entry name" value="DUF427_sf"/>
</dbReference>
<name>A0A5M3MY94_CONPW</name>
<dbReference type="OrthoDB" id="18996at2759"/>
<keyword evidence="3" id="KW-1185">Reference proteome</keyword>
<feature type="domain" description="DUF427" evidence="1">
    <location>
        <begin position="24"/>
        <end position="94"/>
    </location>
</feature>
<dbReference type="AlphaFoldDB" id="A0A5M3MY94"/>
<dbReference type="RefSeq" id="XP_007765829.1">
    <property type="nucleotide sequence ID" value="XM_007767639.1"/>
</dbReference>
<dbReference type="EMBL" id="JH711575">
    <property type="protein sequence ID" value="EIW83997.1"/>
    <property type="molecule type" value="Genomic_DNA"/>
</dbReference>
<evidence type="ECO:0000313" key="2">
    <source>
        <dbReference type="EMBL" id="EIW83997.1"/>
    </source>
</evidence>
<organism evidence="2 3">
    <name type="scientific">Coniophora puteana (strain RWD-64-598)</name>
    <name type="common">Brown rot fungus</name>
    <dbReference type="NCBI Taxonomy" id="741705"/>
    <lineage>
        <taxon>Eukaryota</taxon>
        <taxon>Fungi</taxon>
        <taxon>Dikarya</taxon>
        <taxon>Basidiomycota</taxon>
        <taxon>Agaricomycotina</taxon>
        <taxon>Agaricomycetes</taxon>
        <taxon>Agaricomycetidae</taxon>
        <taxon>Boletales</taxon>
        <taxon>Coniophorineae</taxon>
        <taxon>Coniophoraceae</taxon>
        <taxon>Coniophora</taxon>
    </lineage>
</organism>
<evidence type="ECO:0000313" key="3">
    <source>
        <dbReference type="Proteomes" id="UP000053558"/>
    </source>
</evidence>
<accession>A0A5M3MY94</accession>
<dbReference type="OMA" id="PYKGVAN"/>
<dbReference type="PANTHER" id="PTHR34310">
    <property type="entry name" value="DUF427 DOMAIN PROTEIN (AFU_ORTHOLOGUE AFUA_3G02220)"/>
    <property type="match status" value="1"/>
</dbReference>
<comment type="caution">
    <text evidence="2">The sequence shown here is derived from an EMBL/GenBank/DDBJ whole genome shotgun (WGS) entry which is preliminary data.</text>
</comment>
<protein>
    <submittedName>
        <fullName evidence="2">DUF427-domain-containing protein</fullName>
    </submittedName>
</protein>
<proteinExistence type="predicted"/>
<dbReference type="Gene3D" id="2.170.150.40">
    <property type="entry name" value="Domain of unknown function (DUF427)"/>
    <property type="match status" value="2"/>
</dbReference>